<dbReference type="SUPFAM" id="SSF88697">
    <property type="entry name" value="PUA domain-like"/>
    <property type="match status" value="1"/>
</dbReference>
<evidence type="ECO:0000256" key="4">
    <source>
        <dbReference type="ARBA" id="ARBA00013673"/>
    </source>
</evidence>
<comment type="similarity">
    <text evidence="2 12">Belongs to the RNA methyltransferase RsmE family.</text>
</comment>
<keyword evidence="7 12" id="KW-0489">Methyltransferase</keyword>
<dbReference type="InterPro" id="IPR046886">
    <property type="entry name" value="RsmE_MTase_dom"/>
</dbReference>
<dbReference type="CDD" id="cd18084">
    <property type="entry name" value="RsmE-like"/>
    <property type="match status" value="1"/>
</dbReference>
<evidence type="ECO:0000256" key="1">
    <source>
        <dbReference type="ARBA" id="ARBA00004496"/>
    </source>
</evidence>
<dbReference type="InterPro" id="IPR015947">
    <property type="entry name" value="PUA-like_sf"/>
</dbReference>
<dbReference type="PANTHER" id="PTHR30027:SF3">
    <property type="entry name" value="16S RRNA (URACIL(1498)-N(3))-METHYLTRANSFERASE"/>
    <property type="match status" value="1"/>
</dbReference>
<dbReference type="InterPro" id="IPR046887">
    <property type="entry name" value="RsmE_PUA-like"/>
</dbReference>
<dbReference type="Pfam" id="PF20260">
    <property type="entry name" value="PUA_4"/>
    <property type="match status" value="1"/>
</dbReference>
<evidence type="ECO:0000256" key="7">
    <source>
        <dbReference type="ARBA" id="ARBA00022603"/>
    </source>
</evidence>
<dbReference type="InterPro" id="IPR029028">
    <property type="entry name" value="Alpha/beta_knot_MTases"/>
</dbReference>
<evidence type="ECO:0000313" key="16">
    <source>
        <dbReference type="Proteomes" id="UP000886785"/>
    </source>
</evidence>
<dbReference type="Pfam" id="PF04452">
    <property type="entry name" value="Methyltrans_RNA"/>
    <property type="match status" value="1"/>
</dbReference>
<organism evidence="15 16">
    <name type="scientific">Candidatus Gallacutalibacter pullicola</name>
    <dbReference type="NCBI Taxonomy" id="2840830"/>
    <lineage>
        <taxon>Bacteria</taxon>
        <taxon>Bacillati</taxon>
        <taxon>Bacillota</taxon>
        <taxon>Clostridia</taxon>
        <taxon>Eubacteriales</taxon>
        <taxon>Candidatus Gallacutalibacter</taxon>
    </lineage>
</organism>
<dbReference type="GO" id="GO:0005737">
    <property type="term" value="C:cytoplasm"/>
    <property type="evidence" value="ECO:0007669"/>
    <property type="project" value="UniProtKB-SubCell"/>
</dbReference>
<comment type="catalytic activity">
    <reaction evidence="11 12">
        <text>uridine(1498) in 16S rRNA + S-adenosyl-L-methionine = N(3)-methyluridine(1498) in 16S rRNA + S-adenosyl-L-homocysteine + H(+)</text>
        <dbReference type="Rhea" id="RHEA:42920"/>
        <dbReference type="Rhea" id="RHEA-COMP:10283"/>
        <dbReference type="Rhea" id="RHEA-COMP:10284"/>
        <dbReference type="ChEBI" id="CHEBI:15378"/>
        <dbReference type="ChEBI" id="CHEBI:57856"/>
        <dbReference type="ChEBI" id="CHEBI:59789"/>
        <dbReference type="ChEBI" id="CHEBI:65315"/>
        <dbReference type="ChEBI" id="CHEBI:74502"/>
        <dbReference type="EC" id="2.1.1.193"/>
    </reaction>
</comment>
<evidence type="ECO:0000256" key="12">
    <source>
        <dbReference type="PIRNR" id="PIRNR015601"/>
    </source>
</evidence>
<evidence type="ECO:0000256" key="6">
    <source>
        <dbReference type="ARBA" id="ARBA00022552"/>
    </source>
</evidence>
<evidence type="ECO:0000256" key="10">
    <source>
        <dbReference type="ARBA" id="ARBA00025699"/>
    </source>
</evidence>
<feature type="domain" description="Ribosomal RNA small subunit methyltransferase E methyltransferase" evidence="13">
    <location>
        <begin position="76"/>
        <end position="236"/>
    </location>
</feature>
<evidence type="ECO:0000256" key="8">
    <source>
        <dbReference type="ARBA" id="ARBA00022679"/>
    </source>
</evidence>
<evidence type="ECO:0000256" key="2">
    <source>
        <dbReference type="ARBA" id="ARBA00005528"/>
    </source>
</evidence>
<evidence type="ECO:0000313" key="15">
    <source>
        <dbReference type="EMBL" id="HIR58105.1"/>
    </source>
</evidence>
<keyword evidence="6 12" id="KW-0698">rRNA processing</keyword>
<evidence type="ECO:0000256" key="3">
    <source>
        <dbReference type="ARBA" id="ARBA00012328"/>
    </source>
</evidence>
<evidence type="ECO:0000256" key="11">
    <source>
        <dbReference type="ARBA" id="ARBA00047944"/>
    </source>
</evidence>
<reference evidence="15" key="2">
    <citation type="journal article" date="2021" name="PeerJ">
        <title>Extensive microbial diversity within the chicken gut microbiome revealed by metagenomics and culture.</title>
        <authorList>
            <person name="Gilroy R."/>
            <person name="Ravi A."/>
            <person name="Getino M."/>
            <person name="Pursley I."/>
            <person name="Horton D.L."/>
            <person name="Alikhan N.F."/>
            <person name="Baker D."/>
            <person name="Gharbi K."/>
            <person name="Hall N."/>
            <person name="Watson M."/>
            <person name="Adriaenssens E.M."/>
            <person name="Foster-Nyarko E."/>
            <person name="Jarju S."/>
            <person name="Secka A."/>
            <person name="Antonio M."/>
            <person name="Oren A."/>
            <person name="Chaudhuri R.R."/>
            <person name="La Ragione R."/>
            <person name="Hildebrand F."/>
            <person name="Pallen M.J."/>
        </authorList>
    </citation>
    <scope>NUCLEOTIDE SEQUENCE</scope>
    <source>
        <strain evidence="15">ChiSjej1B19-7085</strain>
    </source>
</reference>
<comment type="caution">
    <text evidence="15">The sequence shown here is derived from an EMBL/GenBank/DDBJ whole genome shotgun (WGS) entry which is preliminary data.</text>
</comment>
<dbReference type="Gene3D" id="3.40.1280.10">
    <property type="match status" value="1"/>
</dbReference>
<dbReference type="AlphaFoldDB" id="A0A9D1J2C0"/>
<dbReference type="InterPro" id="IPR006700">
    <property type="entry name" value="RsmE"/>
</dbReference>
<gene>
    <name evidence="15" type="ORF">IAA54_10595</name>
</gene>
<evidence type="ECO:0000256" key="9">
    <source>
        <dbReference type="ARBA" id="ARBA00022691"/>
    </source>
</evidence>
<dbReference type="InterPro" id="IPR029026">
    <property type="entry name" value="tRNA_m1G_MTases_N"/>
</dbReference>
<reference evidence="15" key="1">
    <citation type="submission" date="2020-10" db="EMBL/GenBank/DDBJ databases">
        <authorList>
            <person name="Gilroy R."/>
        </authorList>
    </citation>
    <scope>NUCLEOTIDE SEQUENCE</scope>
    <source>
        <strain evidence="15">ChiSjej1B19-7085</strain>
    </source>
</reference>
<dbReference type="Proteomes" id="UP000886785">
    <property type="component" value="Unassembled WGS sequence"/>
</dbReference>
<keyword evidence="5 12" id="KW-0963">Cytoplasm</keyword>
<dbReference type="NCBIfam" id="NF008692">
    <property type="entry name" value="PRK11713.1-5"/>
    <property type="match status" value="1"/>
</dbReference>
<name>A0A9D1J2C0_9FIRM</name>
<keyword evidence="9 12" id="KW-0949">S-adenosyl-L-methionine</keyword>
<sequence length="244" mass="26214">MPRFFIDSPCEPGGLVTVAGEDARHIAKSLRMREGEPLDLCDGLGTDYHCEIDSLSPDAVTVRVLSEEPTRTEPHTLVTLIQSLPKADKMDFVMQKAVEMGASRMVPMLSARCISRPDAKAAAKKAERWQKIASEAAKQCGRGILPQVAPVTEFRRAIEDAARHGEVILFYEGGGAPLTELVSEKTERLSILIGPEGGFAPEEVELAKSLGAKTATLGPRILRTETAPIAALAAIMLLTGNLAD</sequence>
<keyword evidence="8 12" id="KW-0808">Transferase</keyword>
<dbReference type="PIRSF" id="PIRSF015601">
    <property type="entry name" value="MTase_slr0722"/>
    <property type="match status" value="1"/>
</dbReference>
<dbReference type="EC" id="2.1.1.193" evidence="3 12"/>
<evidence type="ECO:0000256" key="5">
    <source>
        <dbReference type="ARBA" id="ARBA00022490"/>
    </source>
</evidence>
<dbReference type="GO" id="GO:0070475">
    <property type="term" value="P:rRNA base methylation"/>
    <property type="evidence" value="ECO:0007669"/>
    <property type="project" value="TreeGrafter"/>
</dbReference>
<dbReference type="PANTHER" id="PTHR30027">
    <property type="entry name" value="RIBOSOMAL RNA SMALL SUBUNIT METHYLTRANSFERASE E"/>
    <property type="match status" value="1"/>
</dbReference>
<evidence type="ECO:0000259" key="14">
    <source>
        <dbReference type="Pfam" id="PF20260"/>
    </source>
</evidence>
<dbReference type="SUPFAM" id="SSF75217">
    <property type="entry name" value="alpha/beta knot"/>
    <property type="match status" value="1"/>
</dbReference>
<feature type="domain" description="Ribosomal RNA small subunit methyltransferase E PUA-like" evidence="14">
    <location>
        <begin position="20"/>
        <end position="65"/>
    </location>
</feature>
<comment type="function">
    <text evidence="10 12">Specifically methylates the N3 position of the uracil ring of uridine 1498 (m3U1498) in 16S rRNA. Acts on the fully assembled 30S ribosomal subunit.</text>
</comment>
<evidence type="ECO:0000259" key="13">
    <source>
        <dbReference type="Pfam" id="PF04452"/>
    </source>
</evidence>
<proteinExistence type="inferred from homology"/>
<comment type="subcellular location">
    <subcellularLocation>
        <location evidence="1 12">Cytoplasm</location>
    </subcellularLocation>
</comment>
<accession>A0A9D1J2C0</accession>
<dbReference type="NCBIfam" id="TIGR00046">
    <property type="entry name" value="RsmE family RNA methyltransferase"/>
    <property type="match status" value="1"/>
</dbReference>
<dbReference type="GO" id="GO:0070042">
    <property type="term" value="F:rRNA (uridine-N3-)-methyltransferase activity"/>
    <property type="evidence" value="ECO:0007669"/>
    <property type="project" value="TreeGrafter"/>
</dbReference>
<protein>
    <recommendedName>
        <fullName evidence="4 12">Ribosomal RNA small subunit methyltransferase E</fullName>
        <ecNumber evidence="3 12">2.1.1.193</ecNumber>
    </recommendedName>
</protein>
<dbReference type="EMBL" id="DVHF01000133">
    <property type="protein sequence ID" value="HIR58105.1"/>
    <property type="molecule type" value="Genomic_DNA"/>
</dbReference>